<feature type="repeat" description="TPR" evidence="1">
    <location>
        <begin position="64"/>
        <end position="97"/>
    </location>
</feature>
<keyword evidence="3" id="KW-1185">Reference proteome</keyword>
<dbReference type="Gene3D" id="1.25.40.10">
    <property type="entry name" value="Tetratricopeptide repeat domain"/>
    <property type="match status" value="1"/>
</dbReference>
<dbReference type="InterPro" id="IPR019734">
    <property type="entry name" value="TPR_rpt"/>
</dbReference>
<evidence type="ECO:0000313" key="2">
    <source>
        <dbReference type="EMBL" id="VFQ43117.1"/>
    </source>
</evidence>
<keyword evidence="1" id="KW-0802">TPR repeat</keyword>
<organism evidence="2 3">
    <name type="scientific">Desulfoluna butyratoxydans</name>
    <dbReference type="NCBI Taxonomy" id="231438"/>
    <lineage>
        <taxon>Bacteria</taxon>
        <taxon>Pseudomonadati</taxon>
        <taxon>Thermodesulfobacteriota</taxon>
        <taxon>Desulfobacteria</taxon>
        <taxon>Desulfobacterales</taxon>
        <taxon>Desulfolunaceae</taxon>
        <taxon>Desulfoluna</taxon>
    </lineage>
</organism>
<name>A0A4U8YIG8_9BACT</name>
<evidence type="ECO:0000313" key="3">
    <source>
        <dbReference type="Proteomes" id="UP000507962"/>
    </source>
</evidence>
<evidence type="ECO:0000256" key="1">
    <source>
        <dbReference type="PROSITE-ProRule" id="PRU00339"/>
    </source>
</evidence>
<gene>
    <name evidence="2" type="ORF">MSL71_7440</name>
</gene>
<accession>A0A4U8YIG8</accession>
<dbReference type="SUPFAM" id="SSF48452">
    <property type="entry name" value="TPR-like"/>
    <property type="match status" value="1"/>
</dbReference>
<dbReference type="AlphaFoldDB" id="A0A4U8YIG8"/>
<dbReference type="EMBL" id="CAADHO010000001">
    <property type="protein sequence ID" value="VFQ43117.1"/>
    <property type="molecule type" value="Genomic_DNA"/>
</dbReference>
<reference evidence="2 3" key="1">
    <citation type="submission" date="2019-03" db="EMBL/GenBank/DDBJ databases">
        <authorList>
            <person name="Nijsse B."/>
        </authorList>
    </citation>
    <scope>NUCLEOTIDE SEQUENCE [LARGE SCALE GENOMIC DNA]</scope>
    <source>
        <strain evidence="2">Desulfoluna butyratoxydans MSL71</strain>
    </source>
</reference>
<dbReference type="Proteomes" id="UP000507962">
    <property type="component" value="Unassembled WGS sequence"/>
</dbReference>
<dbReference type="PROSITE" id="PS50005">
    <property type="entry name" value="TPR"/>
    <property type="match status" value="1"/>
</dbReference>
<protein>
    <submittedName>
        <fullName evidence="2">Tetratricopeptide-like helical domain</fullName>
    </submittedName>
</protein>
<dbReference type="InterPro" id="IPR011990">
    <property type="entry name" value="TPR-like_helical_dom_sf"/>
</dbReference>
<dbReference type="RefSeq" id="WP_180137302.1">
    <property type="nucleotide sequence ID" value="NZ_CAADHO010000001.1"/>
</dbReference>
<sequence>MSSPSRVLFIGWDASCWDAIFSLMESGTVPATDREGSLFRVLCGALDEVKDGATVVLVAADEEPGLFLALGELFLKMGCWSDAETYFKRTLAVVPDNSGATLGLRRCAVARRRCQEAAEEALTSVGVRFHYPDGHDVLARALVQLGVSEKARDAVRPGHGYRRCAGEEAGAEWYRALARQARRRIHALKAETPAASAEPYRVPCGSSCASLSGVASGSSHERLQGPVPG</sequence>
<proteinExistence type="predicted"/>